<dbReference type="InterPro" id="IPR010699">
    <property type="entry name" value="DUF1275"/>
</dbReference>
<feature type="transmembrane region" description="Helical" evidence="1">
    <location>
        <begin position="123"/>
        <end position="141"/>
    </location>
</feature>
<dbReference type="RefSeq" id="WP_068119080.1">
    <property type="nucleotide sequence ID" value="NZ_CCXJ01000165.1"/>
</dbReference>
<keyword evidence="1" id="KW-0812">Transmembrane</keyword>
<dbReference type="Pfam" id="PF06912">
    <property type="entry name" value="DUF1275"/>
    <property type="match status" value="1"/>
</dbReference>
<proteinExistence type="predicted"/>
<keyword evidence="1" id="KW-0472">Membrane</keyword>
<organism evidence="2 3">
    <name type="scientific">Nocardioides massiliensis</name>
    <dbReference type="NCBI Taxonomy" id="1325935"/>
    <lineage>
        <taxon>Bacteria</taxon>
        <taxon>Bacillati</taxon>
        <taxon>Actinomycetota</taxon>
        <taxon>Actinomycetes</taxon>
        <taxon>Propionibacteriales</taxon>
        <taxon>Nocardioidaceae</taxon>
        <taxon>Nocardioides</taxon>
    </lineage>
</organism>
<evidence type="ECO:0000313" key="2">
    <source>
        <dbReference type="EMBL" id="MDP9820560.1"/>
    </source>
</evidence>
<accession>A0ABT9NKH8</accession>
<dbReference type="Proteomes" id="UP001240447">
    <property type="component" value="Unassembled WGS sequence"/>
</dbReference>
<reference evidence="2 3" key="1">
    <citation type="submission" date="2023-07" db="EMBL/GenBank/DDBJ databases">
        <title>Sequencing the genomes of 1000 actinobacteria strains.</title>
        <authorList>
            <person name="Klenk H.-P."/>
        </authorList>
    </citation>
    <scope>NUCLEOTIDE SEQUENCE [LARGE SCALE GENOMIC DNA]</scope>
    <source>
        <strain evidence="2 3">GD13</strain>
    </source>
</reference>
<keyword evidence="1" id="KW-1133">Transmembrane helix</keyword>
<evidence type="ECO:0000256" key="1">
    <source>
        <dbReference type="SAM" id="Phobius"/>
    </source>
</evidence>
<feature type="transmembrane region" description="Helical" evidence="1">
    <location>
        <begin position="187"/>
        <end position="205"/>
    </location>
</feature>
<comment type="caution">
    <text evidence="2">The sequence shown here is derived from an EMBL/GenBank/DDBJ whole genome shotgun (WGS) entry which is preliminary data.</text>
</comment>
<dbReference type="PANTHER" id="PTHR37314">
    <property type="entry name" value="SLR0142 PROTEIN"/>
    <property type="match status" value="1"/>
</dbReference>
<feature type="transmembrane region" description="Helical" evidence="1">
    <location>
        <begin position="93"/>
        <end position="111"/>
    </location>
</feature>
<name>A0ABT9NKH8_9ACTN</name>
<keyword evidence="3" id="KW-1185">Reference proteome</keyword>
<feature type="transmembrane region" description="Helical" evidence="1">
    <location>
        <begin position="211"/>
        <end position="231"/>
    </location>
</feature>
<evidence type="ECO:0000313" key="3">
    <source>
        <dbReference type="Proteomes" id="UP001240447"/>
    </source>
</evidence>
<feature type="transmembrane region" description="Helical" evidence="1">
    <location>
        <begin position="59"/>
        <end position="81"/>
    </location>
</feature>
<protein>
    <submittedName>
        <fullName evidence="2">Uncharacterized membrane protein YoaK (UPF0700 family)</fullName>
    </submittedName>
</protein>
<sequence>MIVGPVRTTRRNWQLAALLAAVAGILNSVGFVAVALYTSHMTGVTAALADSAVIGEWDVVALAAGAIVAFLAGAMACAVVFNWCRRRELHGRYAAVLAIEAALILLVGLLADRLDTDLAGWRTVLIVVVLCFTMGLQNALITKISGAQIRTTHVTGMITDIGIELGKLGYRSRRDGHDPVRGDRRKLALLTSLVGLFTLGGMVGAAGYLTFGFAVLIPVAVVLLVAAVPPLRADWRARRA</sequence>
<feature type="transmembrane region" description="Helical" evidence="1">
    <location>
        <begin position="15"/>
        <end position="39"/>
    </location>
</feature>
<dbReference type="PANTHER" id="PTHR37314:SF4">
    <property type="entry name" value="UPF0700 TRANSMEMBRANE PROTEIN YOAK"/>
    <property type="match status" value="1"/>
</dbReference>
<dbReference type="EMBL" id="JAUSQM010000001">
    <property type="protein sequence ID" value="MDP9820560.1"/>
    <property type="molecule type" value="Genomic_DNA"/>
</dbReference>
<gene>
    <name evidence="2" type="ORF">J2S59_000369</name>
</gene>